<dbReference type="AlphaFoldDB" id="A0A0D2GST7"/>
<dbReference type="InterPro" id="IPR006680">
    <property type="entry name" value="Amidohydro-rel"/>
</dbReference>
<keyword evidence="2 3" id="KW-0456">Lyase</keyword>
<dbReference type="Gene3D" id="3.20.20.140">
    <property type="entry name" value="Metal-dependent hydrolases"/>
    <property type="match status" value="1"/>
</dbReference>
<dbReference type="Proteomes" id="UP000053029">
    <property type="component" value="Unassembled WGS sequence"/>
</dbReference>
<evidence type="ECO:0000313" key="5">
    <source>
        <dbReference type="EMBL" id="KIW84038.1"/>
    </source>
</evidence>
<evidence type="ECO:0000256" key="1">
    <source>
        <dbReference type="ARBA" id="ARBA00022793"/>
    </source>
</evidence>
<dbReference type="GO" id="GO:0005829">
    <property type="term" value="C:cytosol"/>
    <property type="evidence" value="ECO:0007669"/>
    <property type="project" value="TreeGrafter"/>
</dbReference>
<evidence type="ECO:0000313" key="6">
    <source>
        <dbReference type="Proteomes" id="UP000053029"/>
    </source>
</evidence>
<keyword evidence="6" id="KW-1185">Reference proteome</keyword>
<dbReference type="InterPro" id="IPR032465">
    <property type="entry name" value="ACMSD"/>
</dbReference>
<dbReference type="RefSeq" id="XP_013287846.1">
    <property type="nucleotide sequence ID" value="XM_013432392.1"/>
</dbReference>
<dbReference type="GeneID" id="25302774"/>
<reference evidence="5 6" key="1">
    <citation type="submission" date="2015-01" db="EMBL/GenBank/DDBJ databases">
        <title>The Genome Sequence of Fonsecaea pedrosoi CBS 271.37.</title>
        <authorList>
            <consortium name="The Broad Institute Genomics Platform"/>
            <person name="Cuomo C."/>
            <person name="de Hoog S."/>
            <person name="Gorbushina A."/>
            <person name="Stielow B."/>
            <person name="Teixiera M."/>
            <person name="Abouelleil A."/>
            <person name="Chapman S.B."/>
            <person name="Priest M."/>
            <person name="Young S.K."/>
            <person name="Wortman J."/>
            <person name="Nusbaum C."/>
            <person name="Birren B."/>
        </authorList>
    </citation>
    <scope>NUCLEOTIDE SEQUENCE [LARGE SCALE GENOMIC DNA]</scope>
    <source>
        <strain evidence="5 6">CBS 271.37</strain>
    </source>
</reference>
<gene>
    <name evidence="5" type="ORF">Z517_03284</name>
</gene>
<dbReference type="SUPFAM" id="SSF51556">
    <property type="entry name" value="Metallo-dependent hydrolases"/>
    <property type="match status" value="1"/>
</dbReference>
<proteinExistence type="inferred from homology"/>
<organism evidence="5 6">
    <name type="scientific">Fonsecaea pedrosoi CBS 271.37</name>
    <dbReference type="NCBI Taxonomy" id="1442368"/>
    <lineage>
        <taxon>Eukaryota</taxon>
        <taxon>Fungi</taxon>
        <taxon>Dikarya</taxon>
        <taxon>Ascomycota</taxon>
        <taxon>Pezizomycotina</taxon>
        <taxon>Eurotiomycetes</taxon>
        <taxon>Chaetothyriomycetidae</taxon>
        <taxon>Chaetothyriales</taxon>
        <taxon>Herpotrichiellaceae</taxon>
        <taxon>Fonsecaea</taxon>
    </lineage>
</organism>
<feature type="domain" description="Amidohydrolase-related" evidence="4">
    <location>
        <begin position="74"/>
        <end position="321"/>
    </location>
</feature>
<accession>A0A0D2GST7</accession>
<dbReference type="VEuPathDB" id="FungiDB:Z517_03284"/>
<keyword evidence="1 3" id="KW-0210">Decarboxylase</keyword>
<dbReference type="STRING" id="1442368.A0A0D2GST7"/>
<dbReference type="PANTHER" id="PTHR21240">
    <property type="entry name" value="2-AMINO-3-CARBOXYLMUCONATE-6-SEMIALDEHYDE DECARBOXYLASE"/>
    <property type="match status" value="1"/>
</dbReference>
<evidence type="ECO:0000259" key="4">
    <source>
        <dbReference type="Pfam" id="PF04909"/>
    </source>
</evidence>
<evidence type="ECO:0000256" key="2">
    <source>
        <dbReference type="ARBA" id="ARBA00023239"/>
    </source>
</evidence>
<dbReference type="OrthoDB" id="432010at2759"/>
<dbReference type="GO" id="GO:0016787">
    <property type="term" value="F:hydrolase activity"/>
    <property type="evidence" value="ECO:0007669"/>
    <property type="project" value="InterPro"/>
</dbReference>
<dbReference type="InterPro" id="IPR032466">
    <property type="entry name" value="Metal_Hydrolase"/>
</dbReference>
<comment type="similarity">
    <text evidence="3">Belongs to the metallo-dependent hydrolases superfamily.</text>
</comment>
<dbReference type="EMBL" id="KN846970">
    <property type="protein sequence ID" value="KIW84038.1"/>
    <property type="molecule type" value="Genomic_DNA"/>
</dbReference>
<dbReference type="GO" id="GO:0019748">
    <property type="term" value="P:secondary metabolic process"/>
    <property type="evidence" value="ECO:0007669"/>
    <property type="project" value="TreeGrafter"/>
</dbReference>
<dbReference type="PANTHER" id="PTHR21240:SF30">
    <property type="entry name" value="AMIDOHYDROLASE-RELATED DOMAIN-CONTAINING PROTEIN-RELATED"/>
    <property type="match status" value="1"/>
</dbReference>
<dbReference type="HOGENOM" id="CLU_039329_5_1_1"/>
<dbReference type="GO" id="GO:0016831">
    <property type="term" value="F:carboxy-lyase activity"/>
    <property type="evidence" value="ECO:0007669"/>
    <property type="project" value="UniProtKB-KW"/>
</dbReference>
<dbReference type="Pfam" id="PF04909">
    <property type="entry name" value="Amidohydro_2"/>
    <property type="match status" value="1"/>
</dbReference>
<evidence type="ECO:0000256" key="3">
    <source>
        <dbReference type="RuleBase" id="RU366045"/>
    </source>
</evidence>
<name>A0A0D2GST7_9EURO</name>
<dbReference type="FunFam" id="3.20.20.140:FF:000099">
    <property type="entry name" value="Amidohydrolase 2"/>
    <property type="match status" value="1"/>
</dbReference>
<protein>
    <submittedName>
        <fullName evidence="5">Unplaced genomic scaffold supercont1.2, whole genome shotgun sequence</fullName>
    </submittedName>
</protein>
<sequence length="338" mass="38294">MSLPPLITLEEHFVSSHLLSHLSEIYSEQLKHLPDVASKLLDVGDIRLRDMDTNGISLQIVSHGPGPSTLPLAPCRQANDQLSEAVKKHPTRFAGFAVLPMATPEDAAGELRRCVEELGFVGALIDNHVHGKYYDAREFWSVFETASELDVPLYLHPIYPTEQQQQLIYQGNYSLGAERGMGSSSFGWHQDCGLHVLKLFASGLFDAYPKLKIIIGHFGEMLPFMLERVEKLCVRWGERRRGWRQVWDENIWVTTSGVWSLAPLACLLRNTAVERILYSVDYPFEKNENGLKWIKELQESGMVTREQLEMIAFRNAERLLRVQAGRKVTTATESGMSQ</sequence>